<dbReference type="Proteomes" id="UP000029714">
    <property type="component" value="Unassembled WGS sequence"/>
</dbReference>
<dbReference type="OrthoDB" id="9804933at2"/>
<dbReference type="GO" id="GO:0009432">
    <property type="term" value="P:SOS response"/>
    <property type="evidence" value="ECO:0007669"/>
    <property type="project" value="UniProtKB-KW"/>
</dbReference>
<organism evidence="5 6">
    <name type="scientific">Helicobacter saguini</name>
    <dbReference type="NCBI Taxonomy" id="1548018"/>
    <lineage>
        <taxon>Bacteria</taxon>
        <taxon>Pseudomonadati</taxon>
        <taxon>Campylobacterota</taxon>
        <taxon>Epsilonproteobacteria</taxon>
        <taxon>Campylobacterales</taxon>
        <taxon>Helicobacteraceae</taxon>
        <taxon>Helicobacter</taxon>
    </lineage>
</organism>
<keyword evidence="6" id="KW-1185">Reference proteome</keyword>
<keyword evidence="1" id="KW-0742">SOS response</keyword>
<keyword evidence="1" id="KW-0227">DNA damage</keyword>
<protein>
    <submittedName>
        <fullName evidence="5">Excinuclease ABC subunit C</fullName>
    </submittedName>
</protein>
<dbReference type="SUPFAM" id="SSF82771">
    <property type="entry name" value="GIY-YIG endonuclease"/>
    <property type="match status" value="1"/>
</dbReference>
<evidence type="ECO:0000259" key="2">
    <source>
        <dbReference type="PROSITE" id="PS50164"/>
    </source>
</evidence>
<evidence type="ECO:0000313" key="6">
    <source>
        <dbReference type="Proteomes" id="UP000029714"/>
    </source>
</evidence>
<dbReference type="Pfam" id="PF08459">
    <property type="entry name" value="UvrC_RNaseH_dom"/>
    <property type="match status" value="1"/>
</dbReference>
<dbReference type="Gene3D" id="3.40.1440.10">
    <property type="entry name" value="GIY-YIG endonuclease"/>
    <property type="match status" value="1"/>
</dbReference>
<dbReference type="InterPro" id="IPR050066">
    <property type="entry name" value="UvrABC_protein_C"/>
</dbReference>
<evidence type="ECO:0000313" key="4">
    <source>
        <dbReference type="EMBL" id="MWV69238.1"/>
    </source>
</evidence>
<feature type="domain" description="GIY-YIG" evidence="2">
    <location>
        <begin position="1"/>
        <end position="36"/>
    </location>
</feature>
<dbReference type="PROSITE" id="PS50165">
    <property type="entry name" value="UVRC"/>
    <property type="match status" value="1"/>
</dbReference>
<comment type="caution">
    <text evidence="5">The sequence shown here is derived from an EMBL/GenBank/DDBJ whole genome shotgun (WGS) entry which is preliminary data.</text>
</comment>
<dbReference type="GO" id="GO:0009380">
    <property type="term" value="C:excinuclease repair complex"/>
    <property type="evidence" value="ECO:0007669"/>
    <property type="project" value="TreeGrafter"/>
</dbReference>
<dbReference type="InterPro" id="IPR035901">
    <property type="entry name" value="GIY-YIG_endonuc_sf"/>
</dbReference>
<dbReference type="PROSITE" id="PS50164">
    <property type="entry name" value="GIY_YIG"/>
    <property type="match status" value="1"/>
</dbReference>
<evidence type="ECO:0000259" key="3">
    <source>
        <dbReference type="PROSITE" id="PS50165"/>
    </source>
</evidence>
<evidence type="ECO:0000256" key="1">
    <source>
        <dbReference type="ARBA" id="ARBA00023236"/>
    </source>
</evidence>
<dbReference type="InterPro" id="IPR001162">
    <property type="entry name" value="UvrC_RNase_H_dom"/>
</dbReference>
<dbReference type="InterPro" id="IPR036876">
    <property type="entry name" value="UVR_dom_sf"/>
</dbReference>
<evidence type="ECO:0000313" key="5">
    <source>
        <dbReference type="EMBL" id="TLD93346.1"/>
    </source>
</evidence>
<gene>
    <name evidence="4" type="ORF">DCO61_04230</name>
    <name evidence="5" type="ORF">LS64_008755</name>
</gene>
<dbReference type="InterPro" id="IPR038476">
    <property type="entry name" value="UvrC_RNase_H_dom_sf"/>
</dbReference>
<feature type="domain" description="UvrC family homology region profile" evidence="3">
    <location>
        <begin position="365"/>
        <end position="521"/>
    </location>
</feature>
<dbReference type="SUPFAM" id="SSF46600">
    <property type="entry name" value="C-terminal UvrC-binding domain of UvrB"/>
    <property type="match status" value="1"/>
</dbReference>
<reference evidence="5 6" key="1">
    <citation type="journal article" date="2014" name="Genome Announc.">
        <title>Draft genome sequences of eight enterohepatic helicobacter species isolated from both laboratory and wild rodents.</title>
        <authorList>
            <person name="Sheh A."/>
            <person name="Shen Z."/>
            <person name="Fox J.G."/>
        </authorList>
    </citation>
    <scope>NUCLEOTIDE SEQUENCE [LARGE SCALE GENOMIC DNA]</scope>
    <source>
        <strain evidence="5 6">MIT 97-6194</strain>
    </source>
</reference>
<dbReference type="Proteomes" id="UP000477070">
    <property type="component" value="Unassembled WGS sequence"/>
</dbReference>
<proteinExistence type="predicted"/>
<reference evidence="4 7" key="4">
    <citation type="submission" date="2019-12" db="EMBL/GenBank/DDBJ databases">
        <title>Multi-Generational Helicobacter saguini Isolates.</title>
        <authorList>
            <person name="Mannion A."/>
            <person name="Shen Z."/>
            <person name="Fox J.G."/>
        </authorList>
    </citation>
    <scope>NUCLEOTIDE SEQUENCE [LARGE SCALE GENOMIC DNA]</scope>
    <source>
        <strain evidence="4">16-048</strain>
        <strain evidence="7">16-048 (F4)</strain>
    </source>
</reference>
<name>A0A347VUB1_9HELI</name>
<dbReference type="PANTHER" id="PTHR30562:SF1">
    <property type="entry name" value="UVRABC SYSTEM PROTEIN C"/>
    <property type="match status" value="1"/>
</dbReference>
<dbReference type="GO" id="GO:0009381">
    <property type="term" value="F:excinuclease ABC activity"/>
    <property type="evidence" value="ECO:0007669"/>
    <property type="project" value="InterPro"/>
</dbReference>
<reference evidence="5" key="3">
    <citation type="submission" date="2018-04" db="EMBL/GenBank/DDBJ databases">
        <authorList>
            <person name="Sheh A."/>
            <person name="Shen Z."/>
            <person name="Mannion A.J."/>
            <person name="Fox J.G."/>
        </authorList>
    </citation>
    <scope>NUCLEOTIDE SEQUENCE</scope>
    <source>
        <strain evidence="5">MIT 97-6194</strain>
    </source>
</reference>
<accession>A0A347VUB1</accession>
<sequence length="599" mass="68998">MVRQISSIHTIIVDNEKEALILENSFIKTQNPKYNILLRDDKTYPYITINLGDDFPRFSITRVIKKTKNVLYFGPYPKGAKEILSSIYEMFPLVQESSCLKGKKTCLYFQLNKCLGVCEYKDSATREKYANYVQNALNLMQNKAKMLKVLESKMLEYAQNELFEQALACKNSLAVLKEIEHFSVIDLKNGYNAEVLSFIYGQKGGILLKLFVRDGKVASSYHIFVRANIGVSKEDSKKLENIESRFYKNTEFTNLESKNLDSKENLENLELDSKKVIESNNIDSIKNNENLESNLQDSKKLENIESNNISPTHHPISVESNLQKSQHFIESNSNFSNLTQEFECEIYTQALLKILQDESLSNEIIIANISEKNFQTLQDSIPEIAERLVFPKKGNKLKLAQLANLNAQNLLENHYKINRLENAVLHEIKELFNLKQDIDSIEVFDTSHHSGSFCVGAMISYENNNFCKEKYRHYNLQGKDEYSQMREMLSRRAASFSKEPPPNLWLLDGGKAQINLAKEILESVGANVEVLAIAKEKRDAKAYRAKGRAKDTLRSSDLEVRLSESDKRLQFLQKLRDEAHRFAITFHRHQKKRNILKNI</sequence>
<dbReference type="AlphaFoldDB" id="A0A347VUB1"/>
<reference evidence="5 6" key="2">
    <citation type="journal article" date="2016" name="Infect. Immun.">
        <title>Helicobacter saguini, a Novel Helicobacter Isolated from Cotton-Top Tamarins with Ulcerative Colitis, Has Proinflammatory Properties and Induces Typhlocolitis and Dysplasia in Gnotobiotic IL-10-/- Mice.</title>
        <authorList>
            <person name="Shen Z."/>
            <person name="Mannion A."/>
            <person name="Whary M.T."/>
            <person name="Muthupalani S."/>
            <person name="Sheh A."/>
            <person name="Feng Y."/>
            <person name="Gong G."/>
            <person name="Vandamme P."/>
            <person name="Holcombe H.R."/>
            <person name="Paster B.J."/>
            <person name="Fox J.G."/>
        </authorList>
    </citation>
    <scope>NUCLEOTIDE SEQUENCE [LARGE SCALE GENOMIC DNA]</scope>
    <source>
        <strain evidence="5 6">MIT 97-6194</strain>
    </source>
</reference>
<dbReference type="EMBL" id="QBIU01000001">
    <property type="protein sequence ID" value="MWV69238.1"/>
    <property type="molecule type" value="Genomic_DNA"/>
</dbReference>
<evidence type="ECO:0000313" key="7">
    <source>
        <dbReference type="Proteomes" id="UP000477070"/>
    </source>
</evidence>
<dbReference type="Gene3D" id="3.30.420.340">
    <property type="entry name" value="UvrC, RNAse H endonuclease domain"/>
    <property type="match status" value="1"/>
</dbReference>
<dbReference type="EMBL" id="JRMP02000014">
    <property type="protein sequence ID" value="TLD93346.1"/>
    <property type="molecule type" value="Genomic_DNA"/>
</dbReference>
<dbReference type="InterPro" id="IPR000305">
    <property type="entry name" value="GIY-YIG_endonuc"/>
</dbReference>
<dbReference type="PANTHER" id="PTHR30562">
    <property type="entry name" value="UVRC/OXIDOREDUCTASE"/>
    <property type="match status" value="1"/>
</dbReference>